<evidence type="ECO:0008006" key="3">
    <source>
        <dbReference type="Google" id="ProtNLM"/>
    </source>
</evidence>
<reference evidence="1 2" key="1">
    <citation type="submission" date="2018-11" db="EMBL/GenBank/DDBJ databases">
        <title>Flavobacterium sp. nov., YIM 102600 draft genome.</title>
        <authorList>
            <person name="Li G."/>
            <person name="Jiang Y."/>
        </authorList>
    </citation>
    <scope>NUCLEOTIDE SEQUENCE [LARGE SCALE GENOMIC DNA]</scope>
    <source>
        <strain evidence="1 2">YIM 102600</strain>
    </source>
</reference>
<evidence type="ECO:0000313" key="2">
    <source>
        <dbReference type="Proteomes" id="UP000271937"/>
    </source>
</evidence>
<dbReference type="AlphaFoldDB" id="A0A3P3VZ62"/>
<name>A0A3P3VZ62_9FLAO</name>
<protein>
    <recommendedName>
        <fullName evidence="3">Bacteriophage abortive infection AbiH</fullName>
    </recommendedName>
</protein>
<sequence length="394" mass="46480">MINRLIIIGNGFDLAHGLKTKYSDFMEDYYLSIIDSGKWNDDYFECDLQGYLFKNCSNLDSILDYLRKSTGYSVKEYAHKINLHGNKSIKIKNSFFYKISKSHSIQNWVDIENEYFKSLLFIIDQASKNLATEIEIETAVLNGITKLNLEMDAIALKFEEYLKTKVQPFITNDEAPVKDLLDDYVNYTGNGIQYFAREFPKKYTDKNKFFVEDDLRPAFLNLFNQTMVLNFNYTSTFEYKYRSKIQNIEIINIHGMVGNKRNPINLGFGDEMSKRYGEIEDFNENEYLRLMKSFFYSDNNNYKKLFDFIEGADFQVQIMGHSCGTSDRTLLNAIFENHNCKSIKIFYHEREKDGETKDNFSDIVRNISRHFNQKTMMREKIVNKDYTEPLIRAY</sequence>
<dbReference type="Pfam" id="PF14253">
    <property type="entry name" value="AbiH"/>
    <property type="match status" value="1"/>
</dbReference>
<evidence type="ECO:0000313" key="1">
    <source>
        <dbReference type="EMBL" id="RRJ87784.1"/>
    </source>
</evidence>
<dbReference type="OrthoDB" id="5903604at2"/>
<comment type="caution">
    <text evidence="1">The sequence shown here is derived from an EMBL/GenBank/DDBJ whole genome shotgun (WGS) entry which is preliminary data.</text>
</comment>
<organism evidence="1 2">
    <name type="scientific">Flavobacterium macacae</name>
    <dbReference type="NCBI Taxonomy" id="2488993"/>
    <lineage>
        <taxon>Bacteria</taxon>
        <taxon>Pseudomonadati</taxon>
        <taxon>Bacteroidota</taxon>
        <taxon>Flavobacteriia</taxon>
        <taxon>Flavobacteriales</taxon>
        <taxon>Flavobacteriaceae</taxon>
        <taxon>Flavobacterium</taxon>
    </lineage>
</organism>
<dbReference type="Proteomes" id="UP000271937">
    <property type="component" value="Unassembled WGS sequence"/>
</dbReference>
<dbReference type="RefSeq" id="WP_125014214.1">
    <property type="nucleotide sequence ID" value="NZ_RQVR01000031.1"/>
</dbReference>
<dbReference type="EMBL" id="RQVR01000031">
    <property type="protein sequence ID" value="RRJ87784.1"/>
    <property type="molecule type" value="Genomic_DNA"/>
</dbReference>
<keyword evidence="2" id="KW-1185">Reference proteome</keyword>
<accession>A0A3P3VZ62</accession>
<proteinExistence type="predicted"/>
<gene>
    <name evidence="1" type="ORF">EG849_15075</name>
</gene>
<dbReference type="InterPro" id="IPR025935">
    <property type="entry name" value="AbiH"/>
</dbReference>